<dbReference type="InterPro" id="IPR055414">
    <property type="entry name" value="LRR_R13L4/SHOC2-like"/>
</dbReference>
<keyword evidence="6" id="KW-0067">ATP-binding</keyword>
<comment type="similarity">
    <text evidence="1">Belongs to the disease resistance NB-LRR family.</text>
</comment>
<dbReference type="GO" id="GO:0006952">
    <property type="term" value="P:defense response"/>
    <property type="evidence" value="ECO:0007669"/>
    <property type="project" value="UniProtKB-KW"/>
</dbReference>
<protein>
    <submittedName>
        <fullName evidence="12">Disease resistance protein (CC-NBS-LRR class) family</fullName>
    </submittedName>
</protein>
<evidence type="ECO:0000256" key="6">
    <source>
        <dbReference type="ARBA" id="ARBA00022840"/>
    </source>
</evidence>
<dbReference type="Gene3D" id="3.80.10.10">
    <property type="entry name" value="Ribonuclease Inhibitor"/>
    <property type="match status" value="1"/>
</dbReference>
<dbReference type="Gene3D" id="1.20.5.4130">
    <property type="match status" value="1"/>
</dbReference>
<dbReference type="Gene3D" id="3.40.50.300">
    <property type="entry name" value="P-loop containing nucleotide triphosphate hydrolases"/>
    <property type="match status" value="1"/>
</dbReference>
<evidence type="ECO:0000256" key="1">
    <source>
        <dbReference type="ARBA" id="ARBA00008894"/>
    </source>
</evidence>
<feature type="domain" description="Disease resistance R13L4/SHOC-2-like LRR" evidence="11">
    <location>
        <begin position="518"/>
        <end position="639"/>
    </location>
</feature>
<dbReference type="InterPro" id="IPR042197">
    <property type="entry name" value="Apaf_helical"/>
</dbReference>
<keyword evidence="3" id="KW-0677">Repeat</keyword>
<dbReference type="InterPro" id="IPR036388">
    <property type="entry name" value="WH-like_DNA-bd_sf"/>
</dbReference>
<feature type="domain" description="NB-ARC" evidence="8">
    <location>
        <begin position="155"/>
        <end position="324"/>
    </location>
</feature>
<comment type="caution">
    <text evidence="12">The sequence shown here is derived from an EMBL/GenBank/DDBJ whole genome shotgun (WGS) entry which is preliminary data.</text>
</comment>
<dbReference type="Pfam" id="PF23559">
    <property type="entry name" value="WHD_DRP"/>
    <property type="match status" value="1"/>
</dbReference>
<keyword evidence="4" id="KW-0547">Nucleotide-binding</keyword>
<dbReference type="GO" id="GO:0005524">
    <property type="term" value="F:ATP binding"/>
    <property type="evidence" value="ECO:0007669"/>
    <property type="project" value="UniProtKB-KW"/>
</dbReference>
<dbReference type="InterPro" id="IPR027417">
    <property type="entry name" value="P-loop_NTPase"/>
</dbReference>
<dbReference type="PANTHER" id="PTHR36766">
    <property type="entry name" value="PLANT BROAD-SPECTRUM MILDEW RESISTANCE PROTEIN RPW8"/>
    <property type="match status" value="1"/>
</dbReference>
<dbReference type="InterPro" id="IPR058922">
    <property type="entry name" value="WHD_DRP"/>
</dbReference>
<dbReference type="PRINTS" id="PR00364">
    <property type="entry name" value="DISEASERSIST"/>
</dbReference>
<evidence type="ECO:0000256" key="7">
    <source>
        <dbReference type="SAM" id="Coils"/>
    </source>
</evidence>
<dbReference type="GO" id="GO:0051707">
    <property type="term" value="P:response to other organism"/>
    <property type="evidence" value="ECO:0007669"/>
    <property type="project" value="UniProtKB-ARBA"/>
</dbReference>
<evidence type="ECO:0000256" key="2">
    <source>
        <dbReference type="ARBA" id="ARBA00022614"/>
    </source>
</evidence>
<dbReference type="Pfam" id="PF00931">
    <property type="entry name" value="NB-ARC"/>
    <property type="match status" value="1"/>
</dbReference>
<evidence type="ECO:0000256" key="5">
    <source>
        <dbReference type="ARBA" id="ARBA00022821"/>
    </source>
</evidence>
<evidence type="ECO:0000259" key="10">
    <source>
        <dbReference type="Pfam" id="PF23559"/>
    </source>
</evidence>
<reference evidence="12" key="1">
    <citation type="submission" date="2022-08" db="EMBL/GenBank/DDBJ databases">
        <authorList>
            <person name="Marques A."/>
        </authorList>
    </citation>
    <scope>NUCLEOTIDE SEQUENCE</scope>
    <source>
        <strain evidence="12">RhyPub2mFocal</strain>
        <tissue evidence="12">Leaves</tissue>
    </source>
</reference>
<dbReference type="InterPro" id="IPR032675">
    <property type="entry name" value="LRR_dom_sf"/>
</dbReference>
<dbReference type="Pfam" id="PF18052">
    <property type="entry name" value="Rx_N"/>
    <property type="match status" value="1"/>
</dbReference>
<feature type="coiled-coil region" evidence="7">
    <location>
        <begin position="25"/>
        <end position="52"/>
    </location>
</feature>
<feature type="domain" description="Disease resistance N-terminal" evidence="9">
    <location>
        <begin position="8"/>
        <end position="93"/>
    </location>
</feature>
<gene>
    <name evidence="12" type="ORF">LUZ62_081263</name>
</gene>
<evidence type="ECO:0000313" key="13">
    <source>
        <dbReference type="Proteomes" id="UP001140206"/>
    </source>
</evidence>
<feature type="domain" description="Disease resistance protein winged helix" evidence="10">
    <location>
        <begin position="409"/>
        <end position="470"/>
    </location>
</feature>
<dbReference type="PANTHER" id="PTHR36766:SF40">
    <property type="entry name" value="DISEASE RESISTANCE PROTEIN RGA3"/>
    <property type="match status" value="1"/>
</dbReference>
<accession>A0AAV8BY78</accession>
<dbReference type="EMBL" id="JAMFTS010000005">
    <property type="protein sequence ID" value="KAJ4746858.1"/>
    <property type="molecule type" value="Genomic_DNA"/>
</dbReference>
<evidence type="ECO:0000256" key="3">
    <source>
        <dbReference type="ARBA" id="ARBA00022737"/>
    </source>
</evidence>
<evidence type="ECO:0000259" key="9">
    <source>
        <dbReference type="Pfam" id="PF18052"/>
    </source>
</evidence>
<dbReference type="Gene3D" id="1.10.8.430">
    <property type="entry name" value="Helical domain of apoptotic protease-activating factors"/>
    <property type="match status" value="1"/>
</dbReference>
<dbReference type="SUPFAM" id="SSF52047">
    <property type="entry name" value="RNI-like"/>
    <property type="match status" value="1"/>
</dbReference>
<keyword evidence="13" id="KW-1185">Reference proteome</keyword>
<dbReference type="InterPro" id="IPR041118">
    <property type="entry name" value="Rx_N"/>
</dbReference>
<evidence type="ECO:0000256" key="4">
    <source>
        <dbReference type="ARBA" id="ARBA00022741"/>
    </source>
</evidence>
<dbReference type="Gene3D" id="1.10.10.10">
    <property type="entry name" value="Winged helix-like DNA-binding domain superfamily/Winged helix DNA-binding domain"/>
    <property type="match status" value="1"/>
</dbReference>
<organism evidence="12 13">
    <name type="scientific">Rhynchospora pubera</name>
    <dbReference type="NCBI Taxonomy" id="906938"/>
    <lineage>
        <taxon>Eukaryota</taxon>
        <taxon>Viridiplantae</taxon>
        <taxon>Streptophyta</taxon>
        <taxon>Embryophyta</taxon>
        <taxon>Tracheophyta</taxon>
        <taxon>Spermatophyta</taxon>
        <taxon>Magnoliopsida</taxon>
        <taxon>Liliopsida</taxon>
        <taxon>Poales</taxon>
        <taxon>Cyperaceae</taxon>
        <taxon>Cyperoideae</taxon>
        <taxon>Rhynchosporeae</taxon>
        <taxon>Rhynchospora</taxon>
    </lineage>
</organism>
<dbReference type="GO" id="GO:0043531">
    <property type="term" value="F:ADP binding"/>
    <property type="evidence" value="ECO:0007669"/>
    <property type="project" value="InterPro"/>
</dbReference>
<dbReference type="SUPFAM" id="SSF52540">
    <property type="entry name" value="P-loop containing nucleoside triphosphate hydrolases"/>
    <property type="match status" value="1"/>
</dbReference>
<evidence type="ECO:0000259" key="11">
    <source>
        <dbReference type="Pfam" id="PF23598"/>
    </source>
</evidence>
<name>A0AAV8BY78_9POAL</name>
<keyword evidence="2" id="KW-0433">Leucine-rich repeat</keyword>
<evidence type="ECO:0000313" key="12">
    <source>
        <dbReference type="EMBL" id="KAJ4746858.1"/>
    </source>
</evidence>
<proteinExistence type="inferred from homology"/>
<evidence type="ECO:0000259" key="8">
    <source>
        <dbReference type="Pfam" id="PF00931"/>
    </source>
</evidence>
<dbReference type="AlphaFoldDB" id="A0AAV8BY78"/>
<keyword evidence="5" id="KW-0611">Plant defense</keyword>
<dbReference type="InterPro" id="IPR002182">
    <property type="entry name" value="NB-ARC"/>
</dbReference>
<dbReference type="Pfam" id="PF23598">
    <property type="entry name" value="LRR_14"/>
    <property type="match status" value="1"/>
</dbReference>
<sequence>MGLGGVISNLLSLGAQLMPALGTQHRQIEKELKQLAKLLERIKVRLYDAEEREIWDRSVKLWLQELKEVAYDAEDALDEYRYDVLRAQVEADQIQVPDHMLNRIKEIRNEFDEIANDRVALQLSEGEAPRRSNTDLEIAPTSGIVVESDIIGRKREKEELIDRLCTEVCDGQIISVVTIVGIGGIGKTTLAQLVYNDKRVQKNFDKFGWLCVSEDFNVQRLTRELFECITSGSCNVANLNVLQENISKEIRGKKVFLVLDNVWNENRSHWELFRAPFMSALMVKILVTTRDKLVARIMQTLPTFNLGYLSEEESWQMFQHYAFGEAIQNTCSNLVDIGKQIMKKCGMLPLAIKLIASLLREGKEEESWNMILKSELWESDVRNEIFHPLQISYARLPAYLKPCFLYCSMFPRGYRYNVDDLVKLWISQGYLQTKKIGWDYAKQLWQRSLFEGEYGENFNFTLHDMVHELARSISGLEYNSIDGSMAPDFSEKLHHLYVGDGVKLVEPPPCPLGKFTNLRTLIVDNCAENFLRAFDFSEVQKLRVLQLESRFDDLELHFRSVNFKHLRHLSLNGGRFERLPEFICSLYNLQNLTLENCPYLKELPQSIDNLLNLEELLIIGCKELQVLHVSLCTLQKLLICESRKYH</sequence>
<keyword evidence="7" id="KW-0175">Coiled coil</keyword>
<dbReference type="Proteomes" id="UP001140206">
    <property type="component" value="Chromosome 5"/>
</dbReference>